<reference evidence="1" key="1">
    <citation type="journal article" date="2019" name="bioRxiv">
        <title>The Genome of the Zebra Mussel, Dreissena polymorpha: A Resource for Invasive Species Research.</title>
        <authorList>
            <person name="McCartney M.A."/>
            <person name="Auch B."/>
            <person name="Kono T."/>
            <person name="Mallez S."/>
            <person name="Zhang Y."/>
            <person name="Obille A."/>
            <person name="Becker A."/>
            <person name="Abrahante J.E."/>
            <person name="Garbe J."/>
            <person name="Badalamenti J.P."/>
            <person name="Herman A."/>
            <person name="Mangelson H."/>
            <person name="Liachko I."/>
            <person name="Sullivan S."/>
            <person name="Sone E.D."/>
            <person name="Koren S."/>
            <person name="Silverstein K.A.T."/>
            <person name="Beckman K.B."/>
            <person name="Gohl D.M."/>
        </authorList>
    </citation>
    <scope>NUCLEOTIDE SEQUENCE</scope>
    <source>
        <strain evidence="1">Duluth1</strain>
        <tissue evidence="1">Whole animal</tissue>
    </source>
</reference>
<proteinExistence type="predicted"/>
<gene>
    <name evidence="1" type="ORF">DPMN_139402</name>
</gene>
<dbReference type="EMBL" id="JAIWYP010000006">
    <property type="protein sequence ID" value="KAH3811002.1"/>
    <property type="molecule type" value="Genomic_DNA"/>
</dbReference>
<dbReference type="Proteomes" id="UP000828390">
    <property type="component" value="Unassembled WGS sequence"/>
</dbReference>
<evidence type="ECO:0000313" key="2">
    <source>
        <dbReference type="Proteomes" id="UP000828390"/>
    </source>
</evidence>
<name>A0A9D4G685_DREPO</name>
<keyword evidence="2" id="KW-1185">Reference proteome</keyword>
<evidence type="ECO:0000313" key="1">
    <source>
        <dbReference type="EMBL" id="KAH3811002.1"/>
    </source>
</evidence>
<organism evidence="1 2">
    <name type="scientific">Dreissena polymorpha</name>
    <name type="common">Zebra mussel</name>
    <name type="synonym">Mytilus polymorpha</name>
    <dbReference type="NCBI Taxonomy" id="45954"/>
    <lineage>
        <taxon>Eukaryota</taxon>
        <taxon>Metazoa</taxon>
        <taxon>Spiralia</taxon>
        <taxon>Lophotrochozoa</taxon>
        <taxon>Mollusca</taxon>
        <taxon>Bivalvia</taxon>
        <taxon>Autobranchia</taxon>
        <taxon>Heteroconchia</taxon>
        <taxon>Euheterodonta</taxon>
        <taxon>Imparidentia</taxon>
        <taxon>Neoheterodontei</taxon>
        <taxon>Myida</taxon>
        <taxon>Dreissenoidea</taxon>
        <taxon>Dreissenidae</taxon>
        <taxon>Dreissena</taxon>
    </lineage>
</organism>
<comment type="caution">
    <text evidence="1">The sequence shown here is derived from an EMBL/GenBank/DDBJ whole genome shotgun (WGS) entry which is preliminary data.</text>
</comment>
<protein>
    <submittedName>
        <fullName evidence="1">Uncharacterized protein</fullName>
    </submittedName>
</protein>
<accession>A0A9D4G685</accession>
<dbReference type="AlphaFoldDB" id="A0A9D4G685"/>
<reference evidence="1" key="2">
    <citation type="submission" date="2020-11" db="EMBL/GenBank/DDBJ databases">
        <authorList>
            <person name="McCartney M.A."/>
            <person name="Auch B."/>
            <person name="Kono T."/>
            <person name="Mallez S."/>
            <person name="Becker A."/>
            <person name="Gohl D.M."/>
            <person name="Silverstein K.A.T."/>
            <person name="Koren S."/>
            <person name="Bechman K.B."/>
            <person name="Herman A."/>
            <person name="Abrahante J.E."/>
            <person name="Garbe J."/>
        </authorList>
    </citation>
    <scope>NUCLEOTIDE SEQUENCE</scope>
    <source>
        <strain evidence="1">Duluth1</strain>
        <tissue evidence="1">Whole animal</tissue>
    </source>
</reference>
<sequence length="123" mass="13659">MSDGGSGWGSVRLLGRPWTDLLSREARGRMRERLFRWLRQLEARGGAVCAGEWGLTRPAWIRLRGSGGLCTPGTVKRSNCLLRLTDANNLTNPSTSDQAYTHHPHTIYSTSGTLGFETKRNCN</sequence>